<dbReference type="eggNOG" id="KOG0256">
    <property type="taxonomic scope" value="Eukaryota"/>
</dbReference>
<dbReference type="PANTHER" id="PTHR43795">
    <property type="entry name" value="BIFUNCTIONAL ASPARTATE AMINOTRANSFERASE AND GLUTAMATE/ASPARTATE-PREPHENATE AMINOTRANSFERASE-RELATED"/>
    <property type="match status" value="1"/>
</dbReference>
<keyword evidence="3" id="KW-0032">Aminotransferase</keyword>
<dbReference type="Gene3D" id="3.90.1150.10">
    <property type="entry name" value="Aspartate Aminotransferase, domain 1"/>
    <property type="match status" value="1"/>
</dbReference>
<evidence type="ECO:0000313" key="3">
    <source>
        <dbReference type="EMBL" id="EAX93708.1"/>
    </source>
</evidence>
<protein>
    <submittedName>
        <fullName evidence="3">Aminotransferase, classes I and II family protein</fullName>
    </submittedName>
</protein>
<reference evidence="3" key="1">
    <citation type="submission" date="2006-10" db="EMBL/GenBank/DDBJ databases">
        <authorList>
            <person name="Amadeo P."/>
            <person name="Zhao Q."/>
            <person name="Wortman J."/>
            <person name="Fraser-Liggett C."/>
            <person name="Carlton J."/>
        </authorList>
    </citation>
    <scope>NUCLEOTIDE SEQUENCE</scope>
    <source>
        <strain evidence="3">G3</strain>
    </source>
</reference>
<dbReference type="InterPro" id="IPR050478">
    <property type="entry name" value="Ethylene_sulfur-biosynth"/>
</dbReference>
<dbReference type="PANTHER" id="PTHR43795:SF39">
    <property type="entry name" value="AMINOTRANSFERASE CLASS I_CLASSII DOMAIN-CONTAINING PROTEIN"/>
    <property type="match status" value="1"/>
</dbReference>
<dbReference type="Proteomes" id="UP000001542">
    <property type="component" value="Unassembled WGS sequence"/>
</dbReference>
<accession>A2FN10</accession>
<dbReference type="SUPFAM" id="SSF53383">
    <property type="entry name" value="PLP-dependent transferases"/>
    <property type="match status" value="1"/>
</dbReference>
<organism evidence="3 4">
    <name type="scientific">Trichomonas vaginalis (strain ATCC PRA-98 / G3)</name>
    <dbReference type="NCBI Taxonomy" id="412133"/>
    <lineage>
        <taxon>Eukaryota</taxon>
        <taxon>Metamonada</taxon>
        <taxon>Parabasalia</taxon>
        <taxon>Trichomonadida</taxon>
        <taxon>Trichomonadidae</taxon>
        <taxon>Trichomonas</taxon>
    </lineage>
</organism>
<dbReference type="EMBL" id="DS113896">
    <property type="protein sequence ID" value="EAX93708.1"/>
    <property type="molecule type" value="Genomic_DNA"/>
</dbReference>
<gene>
    <name evidence="3" type="ORF">TVAG_458460</name>
</gene>
<dbReference type="PRINTS" id="PR00753">
    <property type="entry name" value="ACCSYNTHASE"/>
</dbReference>
<dbReference type="SMR" id="A2FN10"/>
<dbReference type="GO" id="GO:0008483">
    <property type="term" value="F:transaminase activity"/>
    <property type="evidence" value="ECO:0000318"/>
    <property type="project" value="GO_Central"/>
</dbReference>
<feature type="domain" description="Aminotransferase class I/classII large" evidence="2">
    <location>
        <begin position="64"/>
        <end position="371"/>
    </location>
</feature>
<dbReference type="InParanoid" id="A2FN10"/>
<dbReference type="Gene3D" id="3.40.640.10">
    <property type="entry name" value="Type I PLP-dependent aspartate aminotransferase-like (Major domain)"/>
    <property type="match status" value="1"/>
</dbReference>
<keyword evidence="1" id="KW-0663">Pyridoxal phosphate</keyword>
<name>A2FN10_TRIV3</name>
<dbReference type="InterPro" id="IPR004839">
    <property type="entry name" value="Aminotransferase_I/II_large"/>
</dbReference>
<keyword evidence="3" id="KW-0808">Transferase</keyword>
<dbReference type="CDD" id="cd00609">
    <property type="entry name" value="AAT_like"/>
    <property type="match status" value="1"/>
</dbReference>
<dbReference type="GO" id="GO:0030170">
    <property type="term" value="F:pyridoxal phosphate binding"/>
    <property type="evidence" value="ECO:0007669"/>
    <property type="project" value="InterPro"/>
</dbReference>
<evidence type="ECO:0000313" key="4">
    <source>
        <dbReference type="Proteomes" id="UP000001542"/>
    </source>
</evidence>
<dbReference type="InterPro" id="IPR015421">
    <property type="entry name" value="PyrdxlP-dep_Trfase_major"/>
</dbReference>
<dbReference type="OrthoDB" id="7042322at2759"/>
<keyword evidence="4" id="KW-1185">Reference proteome</keyword>
<dbReference type="KEGG" id="tva:4751440"/>
<evidence type="ECO:0000259" key="2">
    <source>
        <dbReference type="Pfam" id="PF00155"/>
    </source>
</evidence>
<dbReference type="GO" id="GO:0006520">
    <property type="term" value="P:amino acid metabolic process"/>
    <property type="evidence" value="ECO:0000318"/>
    <property type="project" value="GO_Central"/>
</dbReference>
<dbReference type="InterPro" id="IPR015422">
    <property type="entry name" value="PyrdxlP-dep_Trfase_small"/>
</dbReference>
<dbReference type="VEuPathDB" id="TrichDB:TVAGG3_0634000"/>
<dbReference type="STRING" id="5722.A2FN10"/>
<dbReference type="RefSeq" id="XP_001306638.1">
    <property type="nucleotide sequence ID" value="XM_001306637.1"/>
</dbReference>
<proteinExistence type="predicted"/>
<reference evidence="3" key="2">
    <citation type="journal article" date="2007" name="Science">
        <title>Draft genome sequence of the sexually transmitted pathogen Trichomonas vaginalis.</title>
        <authorList>
            <person name="Carlton J.M."/>
            <person name="Hirt R.P."/>
            <person name="Silva J.C."/>
            <person name="Delcher A.L."/>
            <person name="Schatz M."/>
            <person name="Zhao Q."/>
            <person name="Wortman J.R."/>
            <person name="Bidwell S.L."/>
            <person name="Alsmark U.C.M."/>
            <person name="Besteiro S."/>
            <person name="Sicheritz-Ponten T."/>
            <person name="Noel C.J."/>
            <person name="Dacks J.B."/>
            <person name="Foster P.G."/>
            <person name="Simillion C."/>
            <person name="Van de Peer Y."/>
            <person name="Miranda-Saavedra D."/>
            <person name="Barton G.J."/>
            <person name="Westrop G.D."/>
            <person name="Mueller S."/>
            <person name="Dessi D."/>
            <person name="Fiori P.L."/>
            <person name="Ren Q."/>
            <person name="Paulsen I."/>
            <person name="Zhang H."/>
            <person name="Bastida-Corcuera F.D."/>
            <person name="Simoes-Barbosa A."/>
            <person name="Brown M.T."/>
            <person name="Hayes R.D."/>
            <person name="Mukherjee M."/>
            <person name="Okumura C.Y."/>
            <person name="Schneider R."/>
            <person name="Smith A.J."/>
            <person name="Vanacova S."/>
            <person name="Villalvazo M."/>
            <person name="Haas B.J."/>
            <person name="Pertea M."/>
            <person name="Feldblyum T.V."/>
            <person name="Utterback T.R."/>
            <person name="Shu C.L."/>
            <person name="Osoegawa K."/>
            <person name="de Jong P.J."/>
            <person name="Hrdy I."/>
            <person name="Horvathova L."/>
            <person name="Zubacova Z."/>
            <person name="Dolezal P."/>
            <person name="Malik S.B."/>
            <person name="Logsdon J.M. Jr."/>
            <person name="Henze K."/>
            <person name="Gupta A."/>
            <person name="Wang C.C."/>
            <person name="Dunne R.L."/>
            <person name="Upcroft J.A."/>
            <person name="Upcroft P."/>
            <person name="White O."/>
            <person name="Salzberg S.L."/>
            <person name="Tang P."/>
            <person name="Chiu C.-H."/>
            <person name="Lee Y.-S."/>
            <person name="Embley T.M."/>
            <person name="Coombs G.H."/>
            <person name="Mottram J.C."/>
            <person name="Tachezy J."/>
            <person name="Fraser-Liggett C.M."/>
            <person name="Johnson P.J."/>
        </authorList>
    </citation>
    <scope>NUCLEOTIDE SEQUENCE [LARGE SCALE GENOMIC DNA]</scope>
    <source>
        <strain evidence="3">G3</strain>
    </source>
</reference>
<dbReference type="VEuPathDB" id="TrichDB:TVAG_458460"/>
<dbReference type="Pfam" id="PF00155">
    <property type="entry name" value="Aminotran_1_2"/>
    <property type="match status" value="1"/>
</dbReference>
<sequence length="391" mass="43967">MSFKKTKYLEHLEKKPVPILGIGFMKCATNPKVVNLGTAENHLLDDFLVPLCQSRPEFTADHLTYGGGMHTENLRKGLAKLYEDHLGMKNVNPDQILFGSGISHLVERISFAFCEKGDLVLIPAPAYGCFEPDMYPCGCDFQYIDLNNLPPAPPENAKILLLTNPGNPIGEIIPNISEVLKWAFQNPNLHVFTDDVYALSMRGQTYTSIMSHPDADPLRTHHLYGISKDWGMAGFHIGIFYTPVKEVFQAVKTCMGCYCMGSDTCQILERIFCDYELRDKMIQTSKDRLIKNLDITEKALKEGGIEFLHCDGSLFIMINLSDIAPDVESEKSLWLDLIEKHNVHILPGANGFKYPVPGWFRLCFSVTEENLVLGLKYLVDGVKTIRAEKSK</sequence>
<evidence type="ECO:0000256" key="1">
    <source>
        <dbReference type="ARBA" id="ARBA00022898"/>
    </source>
</evidence>
<dbReference type="AlphaFoldDB" id="A2FN10"/>
<dbReference type="InterPro" id="IPR015424">
    <property type="entry name" value="PyrdxlP-dep_Trfase"/>
</dbReference>